<sequence length="177" mass="19450">MKTRKSALFVVLVSILSFYQIGFAQTYNEEETVEEQVVEGNNLNATYLASLGIGTGTDSRNQSVQGNSVFLTQIGEFNQLSVRTSTNASEINVTQEGDFNTASMTYVANTVVANLIQNGNSNTFTDFINNRSQDVTLDLVQDGDNLSFQREGANNLTKSIKFRQSEGTPNLIIRSIN</sequence>
<organism evidence="2 3">
    <name type="scientific">Cochleicola gelatinilyticus</name>
    <dbReference type="NCBI Taxonomy" id="1763537"/>
    <lineage>
        <taxon>Bacteria</taxon>
        <taxon>Pseudomonadati</taxon>
        <taxon>Bacteroidota</taxon>
        <taxon>Flavobacteriia</taxon>
        <taxon>Flavobacteriales</taxon>
        <taxon>Flavobacteriaceae</taxon>
        <taxon>Cochleicola</taxon>
    </lineage>
</organism>
<proteinExistence type="predicted"/>
<feature type="chain" id="PRO_5007885950" description="Curlin associated repeat-containing protein" evidence="1">
    <location>
        <begin position="25"/>
        <end position="177"/>
    </location>
</feature>
<reference evidence="2 3" key="1">
    <citation type="submission" date="2016-02" db="EMBL/GenBank/DDBJ databases">
        <title>Ulvibacter sp. LPB0005, isolated from Thais luteostoma.</title>
        <authorList>
            <person name="Shin S.-K."/>
            <person name="Yi H."/>
        </authorList>
    </citation>
    <scope>NUCLEOTIDE SEQUENCE [LARGE SCALE GENOMIC DNA]</scope>
    <source>
        <strain evidence="2 3">LPB0005</strain>
    </source>
</reference>
<evidence type="ECO:0008006" key="4">
    <source>
        <dbReference type="Google" id="ProtNLM"/>
    </source>
</evidence>
<name>A0A167ERT7_9FLAO</name>
<evidence type="ECO:0000313" key="3">
    <source>
        <dbReference type="Proteomes" id="UP000077013"/>
    </source>
</evidence>
<dbReference type="STRING" id="1763537.ULVI_15210"/>
<keyword evidence="1" id="KW-0732">Signal</keyword>
<dbReference type="RefSeq" id="WP_068593660.1">
    <property type="nucleotide sequence ID" value="NZ_LRXL01000053.1"/>
</dbReference>
<dbReference type="AlphaFoldDB" id="A0A167ERT7"/>
<keyword evidence="3" id="KW-1185">Reference proteome</keyword>
<evidence type="ECO:0000256" key="1">
    <source>
        <dbReference type="SAM" id="SignalP"/>
    </source>
</evidence>
<dbReference type="Proteomes" id="UP000077013">
    <property type="component" value="Unassembled WGS sequence"/>
</dbReference>
<protein>
    <recommendedName>
        <fullName evidence="4">Curlin associated repeat-containing protein</fullName>
    </recommendedName>
</protein>
<gene>
    <name evidence="2" type="ORF">ULVI_15210</name>
</gene>
<dbReference type="OrthoDB" id="1441793at2"/>
<accession>A0A167ERT7</accession>
<comment type="caution">
    <text evidence="2">The sequence shown here is derived from an EMBL/GenBank/DDBJ whole genome shotgun (WGS) entry which is preliminary data.</text>
</comment>
<evidence type="ECO:0000313" key="2">
    <source>
        <dbReference type="EMBL" id="OAB75822.1"/>
    </source>
</evidence>
<feature type="signal peptide" evidence="1">
    <location>
        <begin position="1"/>
        <end position="24"/>
    </location>
</feature>
<dbReference type="EMBL" id="LRXL01000053">
    <property type="protein sequence ID" value="OAB75822.1"/>
    <property type="molecule type" value="Genomic_DNA"/>
</dbReference>